<dbReference type="AlphaFoldDB" id="A0A511M4L0"/>
<proteinExistence type="predicted"/>
<sequence length="110" mass="11940">MGESAERLSILTPDNVHLSGVRMAGSVNEATCDTEYFVSCEYVNCDETNATILRCPTSVTTRAVPDRSRVAGDLAVPRNTVTIQTTRDGALGGNVNGYKRSRRHRPVLSL</sequence>
<organism evidence="1 2">
    <name type="scientific">Nocardia ninae NBRC 108245</name>
    <dbReference type="NCBI Taxonomy" id="1210091"/>
    <lineage>
        <taxon>Bacteria</taxon>
        <taxon>Bacillati</taxon>
        <taxon>Actinomycetota</taxon>
        <taxon>Actinomycetes</taxon>
        <taxon>Mycobacteriales</taxon>
        <taxon>Nocardiaceae</taxon>
        <taxon>Nocardia</taxon>
    </lineage>
</organism>
<keyword evidence="2" id="KW-1185">Reference proteome</keyword>
<dbReference type="EMBL" id="BJXA01000001">
    <property type="protein sequence ID" value="GEM35582.1"/>
    <property type="molecule type" value="Genomic_DNA"/>
</dbReference>
<evidence type="ECO:0000313" key="1">
    <source>
        <dbReference type="EMBL" id="GEM35582.1"/>
    </source>
</evidence>
<accession>A0A511M4L0</accession>
<comment type="caution">
    <text evidence="1">The sequence shown here is derived from an EMBL/GenBank/DDBJ whole genome shotgun (WGS) entry which is preliminary data.</text>
</comment>
<reference evidence="1 2" key="1">
    <citation type="submission" date="2019-07" db="EMBL/GenBank/DDBJ databases">
        <title>Whole genome shotgun sequence of Nocardia ninae NBRC 108245.</title>
        <authorList>
            <person name="Hosoyama A."/>
            <person name="Uohara A."/>
            <person name="Ohji S."/>
            <person name="Ichikawa N."/>
        </authorList>
    </citation>
    <scope>NUCLEOTIDE SEQUENCE [LARGE SCALE GENOMIC DNA]</scope>
    <source>
        <strain evidence="1 2">NBRC 108245</strain>
    </source>
</reference>
<protein>
    <submittedName>
        <fullName evidence="1">Uncharacterized protein</fullName>
    </submittedName>
</protein>
<evidence type="ECO:0000313" key="2">
    <source>
        <dbReference type="Proteomes" id="UP000321424"/>
    </source>
</evidence>
<name>A0A511M4L0_9NOCA</name>
<gene>
    <name evidence="1" type="ORF">NN4_01010</name>
</gene>
<dbReference type="Proteomes" id="UP000321424">
    <property type="component" value="Unassembled WGS sequence"/>
</dbReference>